<protein>
    <submittedName>
        <fullName evidence="1">Uncharacterized protein</fullName>
    </submittedName>
</protein>
<proteinExistence type="predicted"/>
<gene>
    <name evidence="1" type="ORF">CDAR_89431</name>
</gene>
<keyword evidence="2" id="KW-1185">Reference proteome</keyword>
<dbReference type="AlphaFoldDB" id="A0AAV4NCK7"/>
<reference evidence="1 2" key="1">
    <citation type="submission" date="2021-06" db="EMBL/GenBank/DDBJ databases">
        <title>Caerostris darwini draft genome.</title>
        <authorList>
            <person name="Kono N."/>
            <person name="Arakawa K."/>
        </authorList>
    </citation>
    <scope>NUCLEOTIDE SEQUENCE [LARGE SCALE GENOMIC DNA]</scope>
</reference>
<comment type="caution">
    <text evidence="1">The sequence shown here is derived from an EMBL/GenBank/DDBJ whole genome shotgun (WGS) entry which is preliminary data.</text>
</comment>
<name>A0AAV4NCK7_9ARAC</name>
<accession>A0AAV4NCK7</accession>
<dbReference type="Proteomes" id="UP001054837">
    <property type="component" value="Unassembled WGS sequence"/>
</dbReference>
<evidence type="ECO:0000313" key="2">
    <source>
        <dbReference type="Proteomes" id="UP001054837"/>
    </source>
</evidence>
<evidence type="ECO:0000313" key="1">
    <source>
        <dbReference type="EMBL" id="GIX81149.1"/>
    </source>
</evidence>
<dbReference type="EMBL" id="BPLQ01001364">
    <property type="protein sequence ID" value="GIX81149.1"/>
    <property type="molecule type" value="Genomic_DNA"/>
</dbReference>
<organism evidence="1 2">
    <name type="scientific">Caerostris darwini</name>
    <dbReference type="NCBI Taxonomy" id="1538125"/>
    <lineage>
        <taxon>Eukaryota</taxon>
        <taxon>Metazoa</taxon>
        <taxon>Ecdysozoa</taxon>
        <taxon>Arthropoda</taxon>
        <taxon>Chelicerata</taxon>
        <taxon>Arachnida</taxon>
        <taxon>Araneae</taxon>
        <taxon>Araneomorphae</taxon>
        <taxon>Entelegynae</taxon>
        <taxon>Araneoidea</taxon>
        <taxon>Araneidae</taxon>
        <taxon>Caerostris</taxon>
    </lineage>
</organism>
<sequence length="94" mass="10246">MDLTIHPSSNIPPPLKPPCFERNSGEDLFANGGAPSLYSIDQRTRGKPIFPGATNAATSTWSRSLQLAGFGSKQRAPRLQLACTGEKVHLKVWR</sequence>